<dbReference type="GeneID" id="54488314"/>
<accession>A0A6A6W1G9</accession>
<evidence type="ECO:0000256" key="2">
    <source>
        <dbReference type="SAM" id="SignalP"/>
    </source>
</evidence>
<dbReference type="InterPro" id="IPR017853">
    <property type="entry name" value="GH"/>
</dbReference>
<organism evidence="4 5">
    <name type="scientific">Pseudovirgaria hyperparasitica</name>
    <dbReference type="NCBI Taxonomy" id="470096"/>
    <lineage>
        <taxon>Eukaryota</taxon>
        <taxon>Fungi</taxon>
        <taxon>Dikarya</taxon>
        <taxon>Ascomycota</taxon>
        <taxon>Pezizomycotina</taxon>
        <taxon>Dothideomycetes</taxon>
        <taxon>Dothideomycetes incertae sedis</taxon>
        <taxon>Acrospermales</taxon>
        <taxon>Acrospermaceae</taxon>
        <taxon>Pseudovirgaria</taxon>
    </lineage>
</organism>
<sequence>MLKAAYIHFVLVLLAACALAQTTVPCKCTSTMYWRTYTLRRTVTGSASCTSLKLTPTCPTSTPTSTSKASTVATPTSSKPTTTSTTPKPSSSSAPTPTPTSTPKPSSTSFSTSTTSPKPSSTSTSVSTTSSKSSTTPSPSPTSTSSPKPSSTSLTSTLISTTSSKSSTTPSPSPISTTSPKPSTTSTTSSKPASSSTITGCAPTPTNKSSGTKRGVSYNDLALTNLFSTSCVKSKASWAYNWYSAPANQGSAAAYNTALTFIPMLWSAADALTSVWNANANAAIANGAKALLSFNEPDGCSDGGSCMNATYAAQSYKTWMQPFAGKAKIGAPGITNGGAPMGLTYLQNFMQACSGCTIDFITIHWYSDASQISAFKSYVQQAYTAGGNKPIWITEFGCTSGTDAQVQAFMKDVLPWLDAQSYVEKYAFFGAFAQNPSAPFLWQETLVNQAGTALSNTGVIYDQI</sequence>
<dbReference type="PANTHER" id="PTHR34154:SF10">
    <property type="entry name" value="ASL1-LIKE GLYCOSYL HYDROLASE CATALYTIC DOMAIN-CONTAINING PROTEIN"/>
    <property type="match status" value="1"/>
</dbReference>
<dbReference type="Proteomes" id="UP000799437">
    <property type="component" value="Unassembled WGS sequence"/>
</dbReference>
<feature type="chain" id="PRO_5025607405" description="Asl1-like glycosyl hydrolase catalytic domain-containing protein" evidence="2">
    <location>
        <begin position="21"/>
        <end position="464"/>
    </location>
</feature>
<dbReference type="GO" id="GO:0009277">
    <property type="term" value="C:fungal-type cell wall"/>
    <property type="evidence" value="ECO:0007669"/>
    <property type="project" value="TreeGrafter"/>
</dbReference>
<dbReference type="InterPro" id="IPR053183">
    <property type="entry name" value="ASL1"/>
</dbReference>
<dbReference type="AlphaFoldDB" id="A0A6A6W1G9"/>
<dbReference type="RefSeq" id="XP_033598430.1">
    <property type="nucleotide sequence ID" value="XM_033747260.1"/>
</dbReference>
<keyword evidence="2" id="KW-0732">Signal</keyword>
<dbReference type="GO" id="GO:0071966">
    <property type="term" value="P:fungal-type cell wall polysaccharide metabolic process"/>
    <property type="evidence" value="ECO:0007669"/>
    <property type="project" value="TreeGrafter"/>
</dbReference>
<evidence type="ECO:0000313" key="4">
    <source>
        <dbReference type="EMBL" id="KAF2755979.1"/>
    </source>
</evidence>
<proteinExistence type="predicted"/>
<feature type="compositionally biased region" description="Low complexity" evidence="1">
    <location>
        <begin position="56"/>
        <end position="95"/>
    </location>
</feature>
<dbReference type="PROSITE" id="PS51257">
    <property type="entry name" value="PROKAR_LIPOPROTEIN"/>
    <property type="match status" value="1"/>
</dbReference>
<feature type="region of interest" description="Disordered" evidence="1">
    <location>
        <begin position="56"/>
        <end position="215"/>
    </location>
</feature>
<evidence type="ECO:0000256" key="1">
    <source>
        <dbReference type="SAM" id="MobiDB-lite"/>
    </source>
</evidence>
<dbReference type="InterPro" id="IPR024655">
    <property type="entry name" value="Asl1_glyco_hydro_catalytic"/>
</dbReference>
<dbReference type="PANTHER" id="PTHR34154">
    <property type="entry name" value="ALKALI-SENSITIVE LINKAGE PROTEIN 1"/>
    <property type="match status" value="1"/>
</dbReference>
<keyword evidence="5" id="KW-1185">Reference proteome</keyword>
<feature type="domain" description="Asl1-like glycosyl hydrolase catalytic" evidence="3">
    <location>
        <begin position="215"/>
        <end position="461"/>
    </location>
</feature>
<dbReference type="EMBL" id="ML996576">
    <property type="protein sequence ID" value="KAF2755979.1"/>
    <property type="molecule type" value="Genomic_DNA"/>
</dbReference>
<feature type="compositionally biased region" description="Low complexity" evidence="1">
    <location>
        <begin position="103"/>
        <end position="199"/>
    </location>
</feature>
<dbReference type="SUPFAM" id="SSF51445">
    <property type="entry name" value="(Trans)glycosidases"/>
    <property type="match status" value="1"/>
</dbReference>
<gene>
    <name evidence="4" type="ORF">EJ05DRAFT_502453</name>
</gene>
<name>A0A6A6W1G9_9PEZI</name>
<dbReference type="OrthoDB" id="5985073at2759"/>
<dbReference type="Gene3D" id="3.20.20.80">
    <property type="entry name" value="Glycosidases"/>
    <property type="match status" value="1"/>
</dbReference>
<evidence type="ECO:0000313" key="5">
    <source>
        <dbReference type="Proteomes" id="UP000799437"/>
    </source>
</evidence>
<dbReference type="Pfam" id="PF11790">
    <property type="entry name" value="Glyco_hydro_cc"/>
    <property type="match status" value="1"/>
</dbReference>
<protein>
    <recommendedName>
        <fullName evidence="3">Asl1-like glycosyl hydrolase catalytic domain-containing protein</fullName>
    </recommendedName>
</protein>
<evidence type="ECO:0000259" key="3">
    <source>
        <dbReference type="Pfam" id="PF11790"/>
    </source>
</evidence>
<feature type="signal peptide" evidence="2">
    <location>
        <begin position="1"/>
        <end position="20"/>
    </location>
</feature>
<reference evidence="4" key="1">
    <citation type="journal article" date="2020" name="Stud. Mycol.">
        <title>101 Dothideomycetes genomes: a test case for predicting lifestyles and emergence of pathogens.</title>
        <authorList>
            <person name="Haridas S."/>
            <person name="Albert R."/>
            <person name="Binder M."/>
            <person name="Bloem J."/>
            <person name="Labutti K."/>
            <person name="Salamov A."/>
            <person name="Andreopoulos B."/>
            <person name="Baker S."/>
            <person name="Barry K."/>
            <person name="Bills G."/>
            <person name="Bluhm B."/>
            <person name="Cannon C."/>
            <person name="Castanera R."/>
            <person name="Culley D."/>
            <person name="Daum C."/>
            <person name="Ezra D."/>
            <person name="Gonzalez J."/>
            <person name="Henrissat B."/>
            <person name="Kuo A."/>
            <person name="Liang C."/>
            <person name="Lipzen A."/>
            <person name="Lutzoni F."/>
            <person name="Magnuson J."/>
            <person name="Mondo S."/>
            <person name="Nolan M."/>
            <person name="Ohm R."/>
            <person name="Pangilinan J."/>
            <person name="Park H.-J."/>
            <person name="Ramirez L."/>
            <person name="Alfaro M."/>
            <person name="Sun H."/>
            <person name="Tritt A."/>
            <person name="Yoshinaga Y."/>
            <person name="Zwiers L.-H."/>
            <person name="Turgeon B."/>
            <person name="Goodwin S."/>
            <person name="Spatafora J."/>
            <person name="Crous P."/>
            <person name="Grigoriev I."/>
        </authorList>
    </citation>
    <scope>NUCLEOTIDE SEQUENCE</scope>
    <source>
        <strain evidence="4">CBS 121739</strain>
    </source>
</reference>